<gene>
    <name evidence="1" type="ORF">MBHS_00730</name>
</gene>
<sequence length="215" mass="24069">MFYFLGFVFPLIPRIPQTCIPRIPQAASGLLAYSPGESMKLHLYFLLKIKLLIVIFLVTGLSSQTISADIFEDNFEIYLRYYHKGYIAGLAENDAAYDAGRNAGYEAAFAENAAMTQAAIQECINDLTACSQHYGIRNIDNGINHYLKAQDYLCTEAHTVFPDSPSNGGEAFFDGSALYFNAIRFSGDLLNIKFCYIPLGGHDFYFRLVDMQTTQ</sequence>
<organism evidence="1 2">
    <name type="scientific">Candidatus Venteria ishoeyi</name>
    <dbReference type="NCBI Taxonomy" id="1899563"/>
    <lineage>
        <taxon>Bacteria</taxon>
        <taxon>Pseudomonadati</taxon>
        <taxon>Pseudomonadota</taxon>
        <taxon>Gammaproteobacteria</taxon>
        <taxon>Thiotrichales</taxon>
        <taxon>Thiotrichaceae</taxon>
        <taxon>Venteria</taxon>
    </lineage>
</organism>
<reference evidence="1 2" key="1">
    <citation type="submission" date="2016-10" db="EMBL/GenBank/DDBJ databases">
        <authorList>
            <person name="de Groot N.N."/>
        </authorList>
    </citation>
    <scope>NUCLEOTIDE SEQUENCE [LARGE SCALE GENOMIC DNA]</scope>
    <source>
        <strain evidence="1">MBHS1</strain>
    </source>
</reference>
<dbReference type="Proteomes" id="UP000236724">
    <property type="component" value="Unassembled WGS sequence"/>
</dbReference>
<protein>
    <submittedName>
        <fullName evidence="1">Uncharacterized protein</fullName>
    </submittedName>
</protein>
<proteinExistence type="predicted"/>
<evidence type="ECO:0000313" key="1">
    <source>
        <dbReference type="EMBL" id="SEH04878.1"/>
    </source>
</evidence>
<evidence type="ECO:0000313" key="2">
    <source>
        <dbReference type="Proteomes" id="UP000236724"/>
    </source>
</evidence>
<name>A0A1H6F3X3_9GAMM</name>
<dbReference type="AlphaFoldDB" id="A0A1H6F3X3"/>
<accession>A0A1H6F3X3</accession>
<dbReference type="EMBL" id="FMSV02000127">
    <property type="protein sequence ID" value="SEH04878.1"/>
    <property type="molecule type" value="Genomic_DNA"/>
</dbReference>
<keyword evidence="2" id="KW-1185">Reference proteome</keyword>